<gene>
    <name evidence="1" type="ORF">FAEPRAA2165_01851</name>
</gene>
<dbReference type="Proteomes" id="UP000004619">
    <property type="component" value="Unassembled WGS sequence"/>
</dbReference>
<evidence type="ECO:0000313" key="1">
    <source>
        <dbReference type="EMBL" id="EEU96447.1"/>
    </source>
</evidence>
<dbReference type="HOGENOM" id="CLU_3310064_0_0_9"/>
<keyword evidence="2" id="KW-1185">Reference proteome</keyword>
<dbReference type="EMBL" id="ACOP02000049">
    <property type="protein sequence ID" value="EEU96447.1"/>
    <property type="molecule type" value="Genomic_DNA"/>
</dbReference>
<dbReference type="AlphaFoldDB" id="C7H6B9"/>
<protein>
    <submittedName>
        <fullName evidence="1">Uncharacterized protein</fullName>
    </submittedName>
</protein>
<proteinExistence type="predicted"/>
<accession>C7H6B9</accession>
<evidence type="ECO:0000313" key="2">
    <source>
        <dbReference type="Proteomes" id="UP000004619"/>
    </source>
</evidence>
<dbReference type="STRING" id="411483.FAEPRAA2165_01851"/>
<name>C7H6B9_FAED2</name>
<reference evidence="1" key="1">
    <citation type="submission" date="2009-08" db="EMBL/GenBank/DDBJ databases">
        <authorList>
            <person name="Weinstock G."/>
            <person name="Sodergren E."/>
            <person name="Clifton S."/>
            <person name="Fulton L."/>
            <person name="Fulton B."/>
            <person name="Courtney L."/>
            <person name="Fronick C."/>
            <person name="Harrison M."/>
            <person name="Strong C."/>
            <person name="Farmer C."/>
            <person name="Delahaunty K."/>
            <person name="Markovic C."/>
            <person name="Hall O."/>
            <person name="Minx P."/>
            <person name="Tomlinson C."/>
            <person name="Mitreva M."/>
            <person name="Nelson J."/>
            <person name="Hou S."/>
            <person name="Wollam A."/>
            <person name="Pepin K.H."/>
            <person name="Johnson M."/>
            <person name="Bhonagiri V."/>
            <person name="Nash W.E."/>
            <person name="Warren W."/>
            <person name="Chinwalla A."/>
            <person name="Mardis E.R."/>
            <person name="Wilson R.K."/>
        </authorList>
    </citation>
    <scope>NUCLEOTIDE SEQUENCE [LARGE SCALE GENOMIC DNA]</scope>
    <source>
        <strain evidence="1">A2-165</strain>
    </source>
</reference>
<organism evidence="1 2">
    <name type="scientific">Faecalibacterium duncaniae (strain DSM 17677 / JCM 31915 / A2-165)</name>
    <name type="common">Faecalibacterium prausnitzii</name>
    <dbReference type="NCBI Taxonomy" id="411483"/>
    <lineage>
        <taxon>Bacteria</taxon>
        <taxon>Bacillati</taxon>
        <taxon>Bacillota</taxon>
        <taxon>Clostridia</taxon>
        <taxon>Eubacteriales</taxon>
        <taxon>Oscillospiraceae</taxon>
        <taxon>Faecalibacterium</taxon>
    </lineage>
</organism>
<sequence>MKAPSWRELSSECETEGVVQRFSFAGKCKKFIEIKRKVH</sequence>
<comment type="caution">
    <text evidence="1">The sequence shown here is derived from an EMBL/GenBank/DDBJ whole genome shotgun (WGS) entry which is preliminary data.</text>
</comment>